<evidence type="ECO:0000313" key="2">
    <source>
        <dbReference type="EMBL" id="MCI37608.1"/>
    </source>
</evidence>
<accession>A0A392RLV5</accession>
<dbReference type="EMBL" id="LXQA010246345">
    <property type="protein sequence ID" value="MCI37608.1"/>
    <property type="molecule type" value="Genomic_DNA"/>
</dbReference>
<evidence type="ECO:0000313" key="3">
    <source>
        <dbReference type="Proteomes" id="UP000265520"/>
    </source>
</evidence>
<dbReference type="Proteomes" id="UP000265520">
    <property type="component" value="Unassembled WGS sequence"/>
</dbReference>
<dbReference type="AlphaFoldDB" id="A0A392RLV5"/>
<organism evidence="2 3">
    <name type="scientific">Trifolium medium</name>
    <dbReference type="NCBI Taxonomy" id="97028"/>
    <lineage>
        <taxon>Eukaryota</taxon>
        <taxon>Viridiplantae</taxon>
        <taxon>Streptophyta</taxon>
        <taxon>Embryophyta</taxon>
        <taxon>Tracheophyta</taxon>
        <taxon>Spermatophyta</taxon>
        <taxon>Magnoliopsida</taxon>
        <taxon>eudicotyledons</taxon>
        <taxon>Gunneridae</taxon>
        <taxon>Pentapetalae</taxon>
        <taxon>rosids</taxon>
        <taxon>fabids</taxon>
        <taxon>Fabales</taxon>
        <taxon>Fabaceae</taxon>
        <taxon>Papilionoideae</taxon>
        <taxon>50 kb inversion clade</taxon>
        <taxon>NPAAA clade</taxon>
        <taxon>Hologalegina</taxon>
        <taxon>IRL clade</taxon>
        <taxon>Trifolieae</taxon>
        <taxon>Trifolium</taxon>
    </lineage>
</organism>
<keyword evidence="3" id="KW-1185">Reference proteome</keyword>
<feature type="non-terminal residue" evidence="2">
    <location>
        <position position="1"/>
    </location>
</feature>
<sequence>ELDGRVKARESDGKPEGCSLKPEKASN</sequence>
<proteinExistence type="predicted"/>
<evidence type="ECO:0000256" key="1">
    <source>
        <dbReference type="SAM" id="MobiDB-lite"/>
    </source>
</evidence>
<protein>
    <submittedName>
        <fullName evidence="2">Uncharacterized protein</fullName>
    </submittedName>
</protein>
<feature type="region of interest" description="Disordered" evidence="1">
    <location>
        <begin position="1"/>
        <end position="27"/>
    </location>
</feature>
<reference evidence="2 3" key="1">
    <citation type="journal article" date="2018" name="Front. Plant Sci.">
        <title>Red Clover (Trifolium pratense) and Zigzag Clover (T. medium) - A Picture of Genomic Similarities and Differences.</title>
        <authorList>
            <person name="Dluhosova J."/>
            <person name="Istvanek J."/>
            <person name="Nedelnik J."/>
            <person name="Repkova J."/>
        </authorList>
    </citation>
    <scope>NUCLEOTIDE SEQUENCE [LARGE SCALE GENOMIC DNA]</scope>
    <source>
        <strain evidence="3">cv. 10/8</strain>
        <tissue evidence="2">Leaf</tissue>
    </source>
</reference>
<comment type="caution">
    <text evidence="2">The sequence shown here is derived from an EMBL/GenBank/DDBJ whole genome shotgun (WGS) entry which is preliminary data.</text>
</comment>
<name>A0A392RLV5_9FABA</name>